<dbReference type="PANTHER" id="PTHR30055">
    <property type="entry name" value="HTH-TYPE TRANSCRIPTIONAL REGULATOR RUTR"/>
    <property type="match status" value="1"/>
</dbReference>
<dbReference type="PROSITE" id="PS50977">
    <property type="entry name" value="HTH_TETR_2"/>
    <property type="match status" value="1"/>
</dbReference>
<dbReference type="Proteomes" id="UP001163104">
    <property type="component" value="Chromosome"/>
</dbReference>
<dbReference type="AlphaFoldDB" id="A0A7Y5B2B9"/>
<dbReference type="PROSITE" id="PS01081">
    <property type="entry name" value="HTH_TETR_1"/>
    <property type="match status" value="1"/>
</dbReference>
<evidence type="ECO:0000313" key="2">
    <source>
        <dbReference type="EMBL" id="UYG97509.1"/>
    </source>
</evidence>
<dbReference type="Gene3D" id="1.10.357.10">
    <property type="entry name" value="Tetracycline Repressor, domain 2"/>
    <property type="match status" value="1"/>
</dbReference>
<protein>
    <submittedName>
        <fullName evidence="2">TetR/AcrR family transcriptional regulator</fullName>
    </submittedName>
</protein>
<sequence length="200" mass="23098">MLLNANDTHKKIVKAAHKLFMDLGYRAVSTRRIAEACGITQPTLYHHFSNKKAIYMEVLRTELVDMKNALSRIIKRFDGDIEECLFQVTYYILINKPPSMGQMFHDIQKELDQEHQGTVRKWWMESYQEPLASIFEKGIKDHKLRDPAEIGSDPVSSAYLLLSLISSRNTDYKLKESLAKEQARLYVKVILYGLSQSNGQ</sequence>
<evidence type="ECO:0000256" key="1">
    <source>
        <dbReference type="ARBA" id="ARBA00023125"/>
    </source>
</evidence>
<keyword evidence="1" id="KW-0238">DNA-binding</keyword>
<dbReference type="PANTHER" id="PTHR30055:SF226">
    <property type="entry name" value="HTH-TYPE TRANSCRIPTIONAL REGULATOR PKSA"/>
    <property type="match status" value="1"/>
</dbReference>
<reference evidence="2" key="1">
    <citation type="submission" date="2022-10" db="EMBL/GenBank/DDBJ databases">
        <title>Mechanism of multi-heavy metal repair in Cytobacillus Firmus M7.</title>
        <authorList>
            <person name="Li X."/>
            <person name="Yu C."/>
        </authorList>
    </citation>
    <scope>NUCLEOTIDE SEQUENCE</scope>
    <source>
        <strain evidence="2">M7</strain>
    </source>
</reference>
<evidence type="ECO:0000313" key="3">
    <source>
        <dbReference type="Proteomes" id="UP001163104"/>
    </source>
</evidence>
<dbReference type="InterPro" id="IPR023772">
    <property type="entry name" value="DNA-bd_HTH_TetR-type_CS"/>
</dbReference>
<dbReference type="SUPFAM" id="SSF46689">
    <property type="entry name" value="Homeodomain-like"/>
    <property type="match status" value="1"/>
</dbReference>
<dbReference type="InterPro" id="IPR050109">
    <property type="entry name" value="HTH-type_TetR-like_transc_reg"/>
</dbReference>
<gene>
    <name evidence="2" type="ORF">OD459_11045</name>
</gene>
<proteinExistence type="predicted"/>
<dbReference type="GeneID" id="67522448"/>
<organism evidence="2 3">
    <name type="scientific">Cytobacillus firmus</name>
    <name type="common">Bacillus firmus</name>
    <dbReference type="NCBI Taxonomy" id="1399"/>
    <lineage>
        <taxon>Bacteria</taxon>
        <taxon>Bacillati</taxon>
        <taxon>Bacillota</taxon>
        <taxon>Bacilli</taxon>
        <taxon>Bacillales</taxon>
        <taxon>Bacillaceae</taxon>
        <taxon>Cytobacillus</taxon>
    </lineage>
</organism>
<dbReference type="InterPro" id="IPR009057">
    <property type="entry name" value="Homeodomain-like_sf"/>
</dbReference>
<accession>A0A7Y5B2B9</accession>
<dbReference type="EMBL" id="CP107027">
    <property type="protein sequence ID" value="UYG97509.1"/>
    <property type="molecule type" value="Genomic_DNA"/>
</dbReference>
<dbReference type="InterPro" id="IPR001647">
    <property type="entry name" value="HTH_TetR"/>
</dbReference>
<dbReference type="GO" id="GO:0000976">
    <property type="term" value="F:transcription cis-regulatory region binding"/>
    <property type="evidence" value="ECO:0007669"/>
    <property type="project" value="TreeGrafter"/>
</dbReference>
<dbReference type="Pfam" id="PF00440">
    <property type="entry name" value="TetR_N"/>
    <property type="match status" value="1"/>
</dbReference>
<name>A0A7Y5B2B9_CYTFI</name>
<dbReference type="RefSeq" id="WP_061791837.1">
    <property type="nucleotide sequence ID" value="NZ_CP107027.1"/>
</dbReference>
<dbReference type="PRINTS" id="PR00455">
    <property type="entry name" value="HTHTETR"/>
</dbReference>
<dbReference type="GO" id="GO:0003700">
    <property type="term" value="F:DNA-binding transcription factor activity"/>
    <property type="evidence" value="ECO:0007669"/>
    <property type="project" value="TreeGrafter"/>
</dbReference>